<keyword evidence="4" id="KW-1185">Reference proteome</keyword>
<protein>
    <submittedName>
        <fullName evidence="3">Beta-glucosidase 40-like</fullName>
    </submittedName>
</protein>
<dbReference type="GO" id="GO:0008422">
    <property type="term" value="F:beta-glucosidase activity"/>
    <property type="evidence" value="ECO:0007669"/>
    <property type="project" value="TreeGrafter"/>
</dbReference>
<reference evidence="4" key="1">
    <citation type="journal article" date="2019" name="Plant Biotechnol. J.">
        <title>Genome sequencing of the Australian wild diploid species Gossypium australe highlights disease resistance and delayed gland morphogenesis.</title>
        <authorList>
            <person name="Cai Y."/>
            <person name="Cai X."/>
            <person name="Wang Q."/>
            <person name="Wang P."/>
            <person name="Zhang Y."/>
            <person name="Cai C."/>
            <person name="Xu Y."/>
            <person name="Wang K."/>
            <person name="Zhou Z."/>
            <person name="Wang C."/>
            <person name="Geng S."/>
            <person name="Li B."/>
            <person name="Dong Q."/>
            <person name="Hou Y."/>
            <person name="Wang H."/>
            <person name="Ai P."/>
            <person name="Liu Z."/>
            <person name="Yi F."/>
            <person name="Sun M."/>
            <person name="An G."/>
            <person name="Cheng J."/>
            <person name="Zhang Y."/>
            <person name="Shi Q."/>
            <person name="Xie Y."/>
            <person name="Shi X."/>
            <person name="Chang Y."/>
            <person name="Huang F."/>
            <person name="Chen Y."/>
            <person name="Hong S."/>
            <person name="Mi L."/>
            <person name="Sun Q."/>
            <person name="Zhang L."/>
            <person name="Zhou B."/>
            <person name="Peng R."/>
            <person name="Zhang X."/>
            <person name="Liu F."/>
        </authorList>
    </citation>
    <scope>NUCLEOTIDE SEQUENCE [LARGE SCALE GENOMIC DNA]</scope>
    <source>
        <strain evidence="4">cv. PA1801</strain>
    </source>
</reference>
<dbReference type="SUPFAM" id="SSF51445">
    <property type="entry name" value="(Trans)glycosidases"/>
    <property type="match status" value="1"/>
</dbReference>
<dbReference type="InterPro" id="IPR017853">
    <property type="entry name" value="GH"/>
</dbReference>
<dbReference type="PANTHER" id="PTHR10353">
    <property type="entry name" value="GLYCOSYL HYDROLASE"/>
    <property type="match status" value="1"/>
</dbReference>
<dbReference type="OrthoDB" id="965386at2759"/>
<comment type="similarity">
    <text evidence="1 2">Belongs to the glycosyl hydrolase 1 family.</text>
</comment>
<accession>A0A5B6X381</accession>
<dbReference type="Gene3D" id="3.20.20.80">
    <property type="entry name" value="Glycosidases"/>
    <property type="match status" value="1"/>
</dbReference>
<sequence>MLSTNICHSTPCINGVGDSMAGTHAQPTFFYKYPLSTPRHERRTNNRLILNPIRPIITFLLALGFQAGFSQNISRASSLEGFVLGASSSAFQAYEGAVREDGRGPTIWDAFLHTSDIGNIADDSNADVAVDHYHRYTVSDDHHNCSYSDIRFLHRILLFSIVFHIPKTRMTRD</sequence>
<gene>
    <name evidence="3" type="ORF">EPI10_031975</name>
</gene>
<dbReference type="Pfam" id="PF00232">
    <property type="entry name" value="Glyco_hydro_1"/>
    <property type="match status" value="1"/>
</dbReference>
<dbReference type="Proteomes" id="UP000325315">
    <property type="component" value="Unassembled WGS sequence"/>
</dbReference>
<evidence type="ECO:0000313" key="3">
    <source>
        <dbReference type="EMBL" id="KAA3488203.1"/>
    </source>
</evidence>
<dbReference type="GO" id="GO:0005975">
    <property type="term" value="P:carbohydrate metabolic process"/>
    <property type="evidence" value="ECO:0007669"/>
    <property type="project" value="InterPro"/>
</dbReference>
<name>A0A5B6X381_9ROSI</name>
<evidence type="ECO:0000256" key="1">
    <source>
        <dbReference type="ARBA" id="ARBA00010838"/>
    </source>
</evidence>
<dbReference type="AlphaFoldDB" id="A0A5B6X381"/>
<dbReference type="EMBL" id="SMMG02000001">
    <property type="protein sequence ID" value="KAA3488203.1"/>
    <property type="molecule type" value="Genomic_DNA"/>
</dbReference>
<proteinExistence type="inferred from homology"/>
<dbReference type="PANTHER" id="PTHR10353:SF302">
    <property type="entry name" value="BETA-GLUCOSIDASE 40"/>
    <property type="match status" value="1"/>
</dbReference>
<evidence type="ECO:0000256" key="2">
    <source>
        <dbReference type="RuleBase" id="RU003690"/>
    </source>
</evidence>
<evidence type="ECO:0000313" key="4">
    <source>
        <dbReference type="Proteomes" id="UP000325315"/>
    </source>
</evidence>
<organism evidence="3 4">
    <name type="scientific">Gossypium australe</name>
    <dbReference type="NCBI Taxonomy" id="47621"/>
    <lineage>
        <taxon>Eukaryota</taxon>
        <taxon>Viridiplantae</taxon>
        <taxon>Streptophyta</taxon>
        <taxon>Embryophyta</taxon>
        <taxon>Tracheophyta</taxon>
        <taxon>Spermatophyta</taxon>
        <taxon>Magnoliopsida</taxon>
        <taxon>eudicotyledons</taxon>
        <taxon>Gunneridae</taxon>
        <taxon>Pentapetalae</taxon>
        <taxon>rosids</taxon>
        <taxon>malvids</taxon>
        <taxon>Malvales</taxon>
        <taxon>Malvaceae</taxon>
        <taxon>Malvoideae</taxon>
        <taxon>Gossypium</taxon>
    </lineage>
</organism>
<comment type="caution">
    <text evidence="3">The sequence shown here is derived from an EMBL/GenBank/DDBJ whole genome shotgun (WGS) entry which is preliminary data.</text>
</comment>
<dbReference type="InterPro" id="IPR001360">
    <property type="entry name" value="Glyco_hydro_1"/>
</dbReference>